<dbReference type="AlphaFoldDB" id="A0A087TCW2"/>
<protein>
    <submittedName>
        <fullName evidence="1">Uncharacterized protein</fullName>
    </submittedName>
</protein>
<feature type="non-terminal residue" evidence="1">
    <location>
        <position position="81"/>
    </location>
</feature>
<reference evidence="1 2" key="1">
    <citation type="submission" date="2013-11" db="EMBL/GenBank/DDBJ databases">
        <title>Genome sequencing of Stegodyphus mimosarum.</title>
        <authorList>
            <person name="Bechsgaard J."/>
        </authorList>
    </citation>
    <scope>NUCLEOTIDE SEQUENCE [LARGE SCALE GENOMIC DNA]</scope>
</reference>
<evidence type="ECO:0000313" key="2">
    <source>
        <dbReference type="Proteomes" id="UP000054359"/>
    </source>
</evidence>
<organism evidence="1 2">
    <name type="scientific">Stegodyphus mimosarum</name>
    <name type="common">African social velvet spider</name>
    <dbReference type="NCBI Taxonomy" id="407821"/>
    <lineage>
        <taxon>Eukaryota</taxon>
        <taxon>Metazoa</taxon>
        <taxon>Ecdysozoa</taxon>
        <taxon>Arthropoda</taxon>
        <taxon>Chelicerata</taxon>
        <taxon>Arachnida</taxon>
        <taxon>Araneae</taxon>
        <taxon>Araneomorphae</taxon>
        <taxon>Entelegynae</taxon>
        <taxon>Eresoidea</taxon>
        <taxon>Eresidae</taxon>
        <taxon>Stegodyphus</taxon>
    </lineage>
</organism>
<dbReference type="EMBL" id="KK114637">
    <property type="protein sequence ID" value="KFM62951.1"/>
    <property type="molecule type" value="Genomic_DNA"/>
</dbReference>
<proteinExistence type="predicted"/>
<accession>A0A087TCW2</accession>
<sequence length="81" mass="9355">MLKYLLENVAEIIEKKTIPISSYLCTCMYIQKFVTQYEDKIPSFMPILSKLIFLPLSHSSGEVRKVAMKTLEIFPKPVLES</sequence>
<keyword evidence="2" id="KW-1185">Reference proteome</keyword>
<gene>
    <name evidence="1" type="ORF">X975_06514</name>
</gene>
<name>A0A087TCW2_STEMI</name>
<dbReference type="Proteomes" id="UP000054359">
    <property type="component" value="Unassembled WGS sequence"/>
</dbReference>
<evidence type="ECO:0000313" key="1">
    <source>
        <dbReference type="EMBL" id="KFM62951.1"/>
    </source>
</evidence>